<reference evidence="1" key="1">
    <citation type="journal article" date="2014" name="Front. Microbiol.">
        <title>High frequency of phylogenetically diverse reductive dehalogenase-homologous genes in deep subseafloor sedimentary metagenomes.</title>
        <authorList>
            <person name="Kawai M."/>
            <person name="Futagami T."/>
            <person name="Toyoda A."/>
            <person name="Takaki Y."/>
            <person name="Nishi S."/>
            <person name="Hori S."/>
            <person name="Arai W."/>
            <person name="Tsubouchi T."/>
            <person name="Morono Y."/>
            <person name="Uchiyama I."/>
            <person name="Ito T."/>
            <person name="Fujiyama A."/>
            <person name="Inagaki F."/>
            <person name="Takami H."/>
        </authorList>
    </citation>
    <scope>NUCLEOTIDE SEQUENCE</scope>
    <source>
        <strain evidence="1">Expedition CK06-06</strain>
    </source>
</reference>
<name>X1FXC7_9ZZZZ</name>
<accession>X1FXC7</accession>
<comment type="caution">
    <text evidence="1">The sequence shown here is derived from an EMBL/GenBank/DDBJ whole genome shotgun (WGS) entry which is preliminary data.</text>
</comment>
<organism evidence="1">
    <name type="scientific">marine sediment metagenome</name>
    <dbReference type="NCBI Taxonomy" id="412755"/>
    <lineage>
        <taxon>unclassified sequences</taxon>
        <taxon>metagenomes</taxon>
        <taxon>ecological metagenomes</taxon>
    </lineage>
</organism>
<gene>
    <name evidence="1" type="ORF">S03H2_27481</name>
</gene>
<evidence type="ECO:0000313" key="1">
    <source>
        <dbReference type="EMBL" id="GAH49662.1"/>
    </source>
</evidence>
<proteinExistence type="predicted"/>
<evidence type="ECO:0008006" key="2">
    <source>
        <dbReference type="Google" id="ProtNLM"/>
    </source>
</evidence>
<protein>
    <recommendedName>
        <fullName evidence="2">RiboL-PSP-HEPN domain-containing protein</fullName>
    </recommendedName>
</protein>
<feature type="non-terminal residue" evidence="1">
    <location>
        <position position="1"/>
    </location>
</feature>
<dbReference type="AlphaFoldDB" id="X1FXC7"/>
<dbReference type="EMBL" id="BARU01016542">
    <property type="protein sequence ID" value="GAH49662.1"/>
    <property type="molecule type" value="Genomic_DNA"/>
</dbReference>
<sequence length="117" mass="13886">FYSKLMKYEQDYYKKLHPECVEKPGAVYMPNLDYDIITNKKINYRSVTDEWLEAVEKIDDDWKGTARRINRARNKAAHSSDCDVIYRELGLKGKDKLLRLKEKCKKILNDLLDINNI</sequence>